<organism evidence="1 2">
    <name type="scientific">Bacillus mycoides</name>
    <dbReference type="NCBI Taxonomy" id="1405"/>
    <lineage>
        <taxon>Bacteria</taxon>
        <taxon>Bacillati</taxon>
        <taxon>Bacillota</taxon>
        <taxon>Bacilli</taxon>
        <taxon>Bacillales</taxon>
        <taxon>Bacillaceae</taxon>
        <taxon>Bacillus</taxon>
        <taxon>Bacillus cereus group</taxon>
    </lineage>
</organism>
<name>A0A653R5F0_BACMY</name>
<proteinExistence type="predicted"/>
<evidence type="ECO:0000313" key="2">
    <source>
        <dbReference type="Proteomes" id="UP000437562"/>
    </source>
</evidence>
<sequence>MHVHANLLRCSPLIVHCLHGKHERECLPESSRSEQQVSEENEFRRVYDKNNIKQYHYKIVLCCFYFIWCKVSAVM</sequence>
<protein>
    <submittedName>
        <fullName evidence="1">Uncharacterized protein</fullName>
    </submittedName>
</protein>
<evidence type="ECO:0000313" key="1">
    <source>
        <dbReference type="EMBL" id="VXB49987.1"/>
    </source>
</evidence>
<reference evidence="1 2" key="1">
    <citation type="submission" date="2019-10" db="EMBL/GenBank/DDBJ databases">
        <authorList>
            <person name="Karimi E."/>
        </authorList>
    </citation>
    <scope>NUCLEOTIDE SEQUENCE [LARGE SCALE GENOMIC DNA]</scope>
    <source>
        <strain evidence="1">Bacillus sp. 71</strain>
    </source>
</reference>
<accession>A0A653R5F0</accession>
<dbReference type="Proteomes" id="UP000437562">
    <property type="component" value="Unassembled WGS sequence"/>
</dbReference>
<dbReference type="EMBL" id="CABWMC010000003">
    <property type="protein sequence ID" value="VXB49987.1"/>
    <property type="molecule type" value="Genomic_DNA"/>
</dbReference>
<gene>
    <name evidence="1" type="ORF">BACI71_110643</name>
</gene>
<dbReference type="AlphaFoldDB" id="A0A653R5F0"/>